<dbReference type="EMBL" id="NCXO01000075">
    <property type="protein sequence ID" value="OSC24884.1"/>
    <property type="molecule type" value="Genomic_DNA"/>
</dbReference>
<dbReference type="Gene3D" id="3.40.50.150">
    <property type="entry name" value="Vaccinia Virus protein VP39"/>
    <property type="match status" value="1"/>
</dbReference>
<feature type="region of interest" description="Disordered" evidence="1">
    <location>
        <begin position="1"/>
        <end position="24"/>
    </location>
</feature>
<dbReference type="GO" id="GO:0032259">
    <property type="term" value="P:methylation"/>
    <property type="evidence" value="ECO:0007669"/>
    <property type="project" value="UniProtKB-KW"/>
</dbReference>
<protein>
    <submittedName>
        <fullName evidence="2">SAM-dependent methyltransferase</fullName>
    </submittedName>
</protein>
<keyword evidence="3" id="KW-1185">Reference proteome</keyword>
<dbReference type="GO" id="GO:0008168">
    <property type="term" value="F:methyltransferase activity"/>
    <property type="evidence" value="ECO:0007669"/>
    <property type="project" value="UniProtKB-KW"/>
</dbReference>
<dbReference type="SUPFAM" id="SSF53335">
    <property type="entry name" value="S-adenosyl-L-methionine-dependent methyltransferases"/>
    <property type="match status" value="1"/>
</dbReference>
<dbReference type="CDD" id="cd02440">
    <property type="entry name" value="AdoMet_MTases"/>
    <property type="match status" value="1"/>
</dbReference>
<dbReference type="AlphaFoldDB" id="A0A7I7S7V7"/>
<gene>
    <name evidence="2" type="ORF">B8W67_19390</name>
</gene>
<evidence type="ECO:0000313" key="3">
    <source>
        <dbReference type="Proteomes" id="UP000193577"/>
    </source>
</evidence>
<organism evidence="2 3">
    <name type="scientific">Mycolicibacillus koreensis</name>
    <dbReference type="NCBI Taxonomy" id="1069220"/>
    <lineage>
        <taxon>Bacteria</taxon>
        <taxon>Bacillati</taxon>
        <taxon>Actinomycetota</taxon>
        <taxon>Actinomycetes</taxon>
        <taxon>Mycobacteriales</taxon>
        <taxon>Mycobacteriaceae</taxon>
        <taxon>Mycolicibacillus</taxon>
    </lineage>
</organism>
<dbReference type="InterPro" id="IPR041698">
    <property type="entry name" value="Methyltransf_25"/>
</dbReference>
<reference evidence="2 3" key="1">
    <citation type="submission" date="2017-04" db="EMBL/GenBank/DDBJ databases">
        <title>The new phylogeny of genus Mycobacterium.</title>
        <authorList>
            <person name="Tortoli E."/>
            <person name="Trovato A."/>
            <person name="Cirillo D.M."/>
        </authorList>
    </citation>
    <scope>NUCLEOTIDE SEQUENCE [LARGE SCALE GENOMIC DNA]</scope>
    <source>
        <strain evidence="2 3">KCTC 19819</strain>
    </source>
</reference>
<dbReference type="InterPro" id="IPR029063">
    <property type="entry name" value="SAM-dependent_MTases_sf"/>
</dbReference>
<evidence type="ECO:0000256" key="1">
    <source>
        <dbReference type="SAM" id="MobiDB-lite"/>
    </source>
</evidence>
<feature type="compositionally biased region" description="Basic and acidic residues" evidence="1">
    <location>
        <begin position="1"/>
        <end position="18"/>
    </location>
</feature>
<keyword evidence="2" id="KW-0489">Methyltransferase</keyword>
<accession>A0A7I7S7V7</accession>
<keyword evidence="2" id="KW-0808">Transferase</keyword>
<dbReference type="OrthoDB" id="9786503at2"/>
<comment type="caution">
    <text evidence="2">The sequence shown here is derived from an EMBL/GenBank/DDBJ whole genome shotgun (WGS) entry which is preliminary data.</text>
</comment>
<dbReference type="Pfam" id="PF13649">
    <property type="entry name" value="Methyltransf_25"/>
    <property type="match status" value="1"/>
</dbReference>
<name>A0A7I7S7V7_9MYCO</name>
<proteinExistence type="predicted"/>
<sequence>MSEDDRARWDARYTDRDAPTAASVGPPPVFAPYSGVFPMSGRALELACGVGGASVWLARRGLDVWGMDVSAVAIEQARALAGRSGVAHRCRFDVVDLDDGLPAGPAVSVVLCHRFVDRRLDAAILDRLAPGGLLAIAALSVVGAPGAGRYRAAPGELSAAFASLQIIASGEGCGEAWLVGRKMAEK</sequence>
<dbReference type="Proteomes" id="UP000193577">
    <property type="component" value="Unassembled WGS sequence"/>
</dbReference>
<dbReference type="RefSeq" id="WP_085305786.1">
    <property type="nucleotide sequence ID" value="NZ_AP022594.1"/>
</dbReference>
<evidence type="ECO:0000313" key="2">
    <source>
        <dbReference type="EMBL" id="OSC24884.1"/>
    </source>
</evidence>